<sequence length="308" mass="33856">MLATSRREFFDVVLNASTPQGWSAVDYTSSDDSSNPADELKSKNAAEDGFIASQKTTTNATSTKEQLEPQTPSSPDSADPRSSRPAAAASLVQQNTPHCLEQRNSEYKIASRSKFTFADGDTELNKTNRNGKYQHSTNDGIVLSSAKSQLCKDNNYFDLLATNLNECANLHLALYGERALWRVGKLKRPKRRSKNSLRWKPAVNIGTQEGATSYDAGVIWLPVQESSSNQNTSASDARQPCPKAVYSSKQPQTELKTEETSASPKTNENPTSPPPDIKIKIEEVPENRSMSVPCGTRDKSKQKAGKFY</sequence>
<keyword evidence="3" id="KW-1185">Reference proteome</keyword>
<feature type="compositionally biased region" description="Polar residues" evidence="1">
    <location>
        <begin position="227"/>
        <end position="236"/>
    </location>
</feature>
<dbReference type="Proteomes" id="UP000761534">
    <property type="component" value="Unassembled WGS sequence"/>
</dbReference>
<feature type="compositionally biased region" description="Polar residues" evidence="1">
    <location>
        <begin position="21"/>
        <end position="36"/>
    </location>
</feature>
<feature type="compositionally biased region" description="Polar residues" evidence="1">
    <location>
        <begin position="53"/>
        <end position="71"/>
    </location>
</feature>
<name>A0A642V7S8_9ASCO</name>
<dbReference type="AlphaFoldDB" id="A0A642V7S8"/>
<evidence type="ECO:0000256" key="1">
    <source>
        <dbReference type="SAM" id="MobiDB-lite"/>
    </source>
</evidence>
<proteinExistence type="predicted"/>
<protein>
    <submittedName>
        <fullName evidence="2">Uncharacterized protein</fullName>
    </submittedName>
</protein>
<comment type="caution">
    <text evidence="2">The sequence shown here is derived from an EMBL/GenBank/DDBJ whole genome shotgun (WGS) entry which is preliminary data.</text>
</comment>
<feature type="compositionally biased region" description="Basic and acidic residues" evidence="1">
    <location>
        <begin position="277"/>
        <end position="286"/>
    </location>
</feature>
<gene>
    <name evidence="2" type="ORF">TRICI_001726</name>
</gene>
<feature type="region of interest" description="Disordered" evidence="1">
    <location>
        <begin position="227"/>
        <end position="308"/>
    </location>
</feature>
<accession>A0A642V7S8</accession>
<organism evidence="2 3">
    <name type="scientific">Trichomonascus ciferrii</name>
    <dbReference type="NCBI Taxonomy" id="44093"/>
    <lineage>
        <taxon>Eukaryota</taxon>
        <taxon>Fungi</taxon>
        <taxon>Dikarya</taxon>
        <taxon>Ascomycota</taxon>
        <taxon>Saccharomycotina</taxon>
        <taxon>Dipodascomycetes</taxon>
        <taxon>Dipodascales</taxon>
        <taxon>Trichomonascaceae</taxon>
        <taxon>Trichomonascus</taxon>
        <taxon>Trichomonascus ciferrii complex</taxon>
    </lineage>
</organism>
<evidence type="ECO:0000313" key="3">
    <source>
        <dbReference type="Proteomes" id="UP000761534"/>
    </source>
</evidence>
<dbReference type="VEuPathDB" id="FungiDB:TRICI_001726"/>
<dbReference type="EMBL" id="SWFS01000122">
    <property type="protein sequence ID" value="KAA8916142.1"/>
    <property type="molecule type" value="Genomic_DNA"/>
</dbReference>
<feature type="region of interest" description="Disordered" evidence="1">
    <location>
        <begin position="21"/>
        <end position="96"/>
    </location>
</feature>
<evidence type="ECO:0000313" key="2">
    <source>
        <dbReference type="EMBL" id="KAA8916142.1"/>
    </source>
</evidence>
<feature type="compositionally biased region" description="Polar residues" evidence="1">
    <location>
        <begin position="247"/>
        <end position="270"/>
    </location>
</feature>
<reference evidence="2" key="1">
    <citation type="journal article" date="2019" name="G3 (Bethesda)">
        <title>Genome Assemblies of Two Rare Opportunistic Yeast Pathogens: Diutina rugosa (syn. Candida rugosa) and Trichomonascus ciferrii (syn. Candida ciferrii).</title>
        <authorList>
            <person name="Mixao V."/>
            <person name="Saus E."/>
            <person name="Hansen A.P."/>
            <person name="Lass-Florl C."/>
            <person name="Gabaldon T."/>
        </authorList>
    </citation>
    <scope>NUCLEOTIDE SEQUENCE</scope>
    <source>
        <strain evidence="2">CBS 4856</strain>
    </source>
</reference>